<dbReference type="EMBL" id="JBICBT010000893">
    <property type="protein sequence ID" value="KAL3094615.1"/>
    <property type="molecule type" value="Genomic_DNA"/>
</dbReference>
<keyword evidence="5" id="KW-0325">Glycoprotein</keyword>
<dbReference type="InterPro" id="IPR003406">
    <property type="entry name" value="Glyco_trans_14"/>
</dbReference>
<evidence type="ECO:0000256" key="1">
    <source>
        <dbReference type="ARBA" id="ARBA00004606"/>
    </source>
</evidence>
<dbReference type="Proteomes" id="UP001620626">
    <property type="component" value="Unassembled WGS sequence"/>
</dbReference>
<name>A0ABD2JVR8_9BILA</name>
<keyword evidence="4" id="KW-0472">Membrane</keyword>
<evidence type="ECO:0000256" key="3">
    <source>
        <dbReference type="ARBA" id="ARBA00022679"/>
    </source>
</evidence>
<dbReference type="AlphaFoldDB" id="A0ABD2JVR8"/>
<evidence type="ECO:0000313" key="6">
    <source>
        <dbReference type="EMBL" id="KAL3094615.1"/>
    </source>
</evidence>
<dbReference type="PANTHER" id="PTHR46671">
    <property type="entry name" value="PROTEIN CBG11221"/>
    <property type="match status" value="1"/>
</dbReference>
<dbReference type="GO" id="GO:0016757">
    <property type="term" value="F:glycosyltransferase activity"/>
    <property type="evidence" value="ECO:0007669"/>
    <property type="project" value="UniProtKB-KW"/>
</dbReference>
<accession>A0ABD2JVR8</accession>
<proteinExistence type="predicted"/>
<dbReference type="Pfam" id="PF02485">
    <property type="entry name" value="Branch"/>
    <property type="match status" value="1"/>
</dbReference>
<comment type="subcellular location">
    <subcellularLocation>
        <location evidence="1">Membrane</location>
        <topology evidence="1">Single-pass type II membrane protein</topology>
    </subcellularLocation>
</comment>
<comment type="caution">
    <text evidence="6">The sequence shown here is derived from an EMBL/GenBank/DDBJ whole genome shotgun (WGS) entry which is preliminary data.</text>
</comment>
<evidence type="ECO:0000256" key="4">
    <source>
        <dbReference type="ARBA" id="ARBA00023136"/>
    </source>
</evidence>
<keyword evidence="3" id="KW-0808">Transferase</keyword>
<protein>
    <submittedName>
        <fullName evidence="6">Uncharacterized protein</fullName>
    </submittedName>
</protein>
<organism evidence="6 7">
    <name type="scientific">Heterodera trifolii</name>
    <dbReference type="NCBI Taxonomy" id="157864"/>
    <lineage>
        <taxon>Eukaryota</taxon>
        <taxon>Metazoa</taxon>
        <taxon>Ecdysozoa</taxon>
        <taxon>Nematoda</taxon>
        <taxon>Chromadorea</taxon>
        <taxon>Rhabditida</taxon>
        <taxon>Tylenchina</taxon>
        <taxon>Tylenchomorpha</taxon>
        <taxon>Tylenchoidea</taxon>
        <taxon>Heteroderidae</taxon>
        <taxon>Heteroderinae</taxon>
        <taxon>Heterodera</taxon>
    </lineage>
</organism>
<keyword evidence="2" id="KW-0328">Glycosyltransferase</keyword>
<keyword evidence="7" id="KW-1185">Reference proteome</keyword>
<dbReference type="GO" id="GO:0016020">
    <property type="term" value="C:membrane"/>
    <property type="evidence" value="ECO:0007669"/>
    <property type="project" value="UniProtKB-SubCell"/>
</dbReference>
<dbReference type="PANTHER" id="PTHR46671:SF7">
    <property type="entry name" value="CORE-2_I-BRANCHING ENZYME"/>
    <property type="match status" value="1"/>
</dbReference>
<evidence type="ECO:0000256" key="2">
    <source>
        <dbReference type="ARBA" id="ARBA00022676"/>
    </source>
</evidence>
<gene>
    <name evidence="6" type="ORF">niasHT_023929</name>
</gene>
<reference evidence="6 7" key="1">
    <citation type="submission" date="2024-10" db="EMBL/GenBank/DDBJ databases">
        <authorList>
            <person name="Kim D."/>
        </authorList>
    </citation>
    <scope>NUCLEOTIDE SEQUENCE [LARGE SCALE GENOMIC DNA]</scope>
    <source>
        <strain evidence="6">BH-2024</strain>
    </source>
</reference>
<evidence type="ECO:0000313" key="7">
    <source>
        <dbReference type="Proteomes" id="UP001620626"/>
    </source>
</evidence>
<evidence type="ECO:0000256" key="5">
    <source>
        <dbReference type="ARBA" id="ARBA00023180"/>
    </source>
</evidence>
<sequence length="740" mass="84640">MAMKMATSVGMALNSAQCQSERTMAQFYISSLDWRRQLLHTQNYSFTSDERATQNDFVANFYQNGIAFLADYAALWLLGLNMLPRYNKQEQQIKLFISRSCSCTMEAWFIQPSDSVRPSLPKMPSAGSASCPPKLIDKIFPINLNNNREKQQQMIKIKALTDTKSKSILVELLSAKKGIETKTELKFKIGTDSDLEVTLPRLSKLIRSKGVRLANGIYLLNLDIVLTKRCYMLRMNGTQLGRPICSLEGKLPLEEIGGIKVQGQMLLLGDPLVKQNDDEIKFIQEEPPQKRFDWWALPKGSAPLDCARLFANDEEYIGQMIKRRIRREEDPAENDLDMSCTAIRSRNRFWHGAKDDEQGKKDEKEHANYPMAQIRTVYKDYVVVELEFAATFSPLNWYCFVVDAASPALFKRRVRALAKCFPNVIMGDERPMKSDGEGMMEAVLDCFERLDTPQRKWEYVTLLQNHDTAIKTRVQMAQIFTWMDGANDVQVVVPPPGRVDKITGIDWSFEALNLFKNATLNTAVSSAASVHGFSPHLLLSKGYFEISLTRAIVRFIRLELNLTELVRRMNLIGYGRDEIMLITLHSADQLNAPGGFTQTCFNQKKAWPTKHLTRETLWAPDTSCPSAHFRHGICNFGVEDLARLAKFPHFFFNRFWPAFDFGALLCVYERLFNMTHLHTCAEQLDKMAPVVNKSFVQQLPNVRFQSFKRTILKKGSEKQNIVDDKMLTFNETMSFKCDGE</sequence>